<keyword evidence="1" id="KW-1133">Transmembrane helix</keyword>
<keyword evidence="1" id="KW-0472">Membrane</keyword>
<evidence type="ECO:0000313" key="3">
    <source>
        <dbReference type="Proteomes" id="UP000682811"/>
    </source>
</evidence>
<gene>
    <name evidence="2" type="ORF">J34TS1_22690</name>
</gene>
<dbReference type="Proteomes" id="UP000682811">
    <property type="component" value="Unassembled WGS sequence"/>
</dbReference>
<dbReference type="AlphaFoldDB" id="A0A919YBR1"/>
<accession>A0A919YBR1</accession>
<dbReference type="RefSeq" id="WP_212978356.1">
    <property type="nucleotide sequence ID" value="NZ_AP025343.1"/>
</dbReference>
<protein>
    <submittedName>
        <fullName evidence="2">Uncharacterized protein</fullName>
    </submittedName>
</protein>
<keyword evidence="1" id="KW-0812">Transmembrane</keyword>
<dbReference type="EMBL" id="BORT01000008">
    <property type="protein sequence ID" value="GIO47504.1"/>
    <property type="molecule type" value="Genomic_DNA"/>
</dbReference>
<keyword evidence="3" id="KW-1185">Reference proteome</keyword>
<proteinExistence type="predicted"/>
<comment type="caution">
    <text evidence="2">The sequence shown here is derived from an EMBL/GenBank/DDBJ whole genome shotgun (WGS) entry which is preliminary data.</text>
</comment>
<evidence type="ECO:0000256" key="1">
    <source>
        <dbReference type="SAM" id="Phobius"/>
    </source>
</evidence>
<organism evidence="2 3">
    <name type="scientific">Paenibacillus azoreducens</name>
    <dbReference type="NCBI Taxonomy" id="116718"/>
    <lineage>
        <taxon>Bacteria</taxon>
        <taxon>Bacillati</taxon>
        <taxon>Bacillota</taxon>
        <taxon>Bacilli</taxon>
        <taxon>Bacillales</taxon>
        <taxon>Paenibacillaceae</taxon>
        <taxon>Paenibacillus</taxon>
    </lineage>
</organism>
<feature type="transmembrane region" description="Helical" evidence="1">
    <location>
        <begin position="12"/>
        <end position="29"/>
    </location>
</feature>
<sequence length="588" mass="66468">MTIKNTLTLRNFLILFCIAILVLIGMKGIDINRKMTWVKEAERYYQENDLLQAEEWYQKAAGNNAIHYKEDLIAKRLKELTPITLMKQALDRLAQRVKETGSSQDFTGFLQVYGELQNAKKEYMGNGGRFADYYPKISASYGLSDDITLYFQAFKVMFERQLEDQLNRGATDEASSKWNLLAIPYAFYGGEKEKTKHLTAKFKEFDERLMSKLAGNGQFSEFLNLSETLLSQYQARDWKAPWVKNKTEELARIILSKDARGDQIANYALHAKTYEAYAKSAGIKSNLLKEIDRQIRKWIASAQRKAKNNDYEGAIAIYQALSVYMDTSDEVKKTKLAWTAHDPLRLLQQADPTKNFYHVSGGGDRFGGSAYAIGSDDRNTLYFAKMNADESVQMAFTQEFPSNIPIRGISIEKSLSTKTVPVILVEGESATRKALYAAYEVRDGSMSQLFYFAADGYTVQSDQSLLVTNPESVDGEGSQSQDAIYTYQGGRYQFSSFMRDYTDISVDDLLAHSNEKVRFTSLIVYGGEGEALAQMGNSYVKLHGNYNFFAGMNVTVIGRFSQFEDVYPGGDPSAELVTVPVFEVEMME</sequence>
<evidence type="ECO:0000313" key="2">
    <source>
        <dbReference type="EMBL" id="GIO47504.1"/>
    </source>
</evidence>
<name>A0A919YBR1_9BACL</name>
<reference evidence="2 3" key="1">
    <citation type="submission" date="2021-03" db="EMBL/GenBank/DDBJ databases">
        <title>Antimicrobial resistance genes in bacteria isolated from Japanese honey, and their potential for conferring macrolide and lincosamide resistance in the American foulbrood pathogen Paenibacillus larvae.</title>
        <authorList>
            <person name="Okamoto M."/>
            <person name="Kumagai M."/>
            <person name="Kanamori H."/>
            <person name="Takamatsu D."/>
        </authorList>
    </citation>
    <scope>NUCLEOTIDE SEQUENCE [LARGE SCALE GENOMIC DNA]</scope>
    <source>
        <strain evidence="2 3">J34TS1</strain>
    </source>
</reference>